<organism evidence="1 2">
    <name type="scientific">Umbelopsis vinacea</name>
    <dbReference type="NCBI Taxonomy" id="44442"/>
    <lineage>
        <taxon>Eukaryota</taxon>
        <taxon>Fungi</taxon>
        <taxon>Fungi incertae sedis</taxon>
        <taxon>Mucoromycota</taxon>
        <taxon>Mucoromycotina</taxon>
        <taxon>Umbelopsidomycetes</taxon>
        <taxon>Umbelopsidales</taxon>
        <taxon>Umbelopsidaceae</taxon>
        <taxon>Umbelopsis</taxon>
    </lineage>
</organism>
<accession>A0A8H7Q964</accession>
<keyword evidence="2" id="KW-1185">Reference proteome</keyword>
<proteinExistence type="predicted"/>
<evidence type="ECO:0000313" key="2">
    <source>
        <dbReference type="Proteomes" id="UP000612746"/>
    </source>
</evidence>
<dbReference type="OrthoDB" id="2796951at2759"/>
<dbReference type="Proteomes" id="UP000612746">
    <property type="component" value="Unassembled WGS sequence"/>
</dbReference>
<protein>
    <submittedName>
        <fullName evidence="1">Uncharacterized protein</fullName>
    </submittedName>
</protein>
<comment type="caution">
    <text evidence="1">The sequence shown here is derived from an EMBL/GenBank/DDBJ whole genome shotgun (WGS) entry which is preliminary data.</text>
</comment>
<dbReference type="EMBL" id="JAEPRA010000002">
    <property type="protein sequence ID" value="KAG2188312.1"/>
    <property type="molecule type" value="Genomic_DNA"/>
</dbReference>
<dbReference type="InterPro" id="IPR052974">
    <property type="entry name" value="GH79_Enzymes"/>
</dbReference>
<dbReference type="PANTHER" id="PTHR36183:SF2">
    <property type="entry name" value="BETA-GLUCURONIDASE C-TERMINAL DOMAIN-CONTAINING PROTEIN"/>
    <property type="match status" value="1"/>
</dbReference>
<name>A0A8H7Q964_9FUNG</name>
<reference evidence="1" key="1">
    <citation type="submission" date="2020-12" db="EMBL/GenBank/DDBJ databases">
        <title>Metabolic potential, ecology and presence of endohyphal bacteria is reflected in genomic diversity of Mucoromycotina.</title>
        <authorList>
            <person name="Muszewska A."/>
            <person name="Okrasinska A."/>
            <person name="Steczkiewicz K."/>
            <person name="Drgas O."/>
            <person name="Orlowska M."/>
            <person name="Perlinska-Lenart U."/>
            <person name="Aleksandrzak-Piekarczyk T."/>
            <person name="Szatraj K."/>
            <person name="Zielenkiewicz U."/>
            <person name="Pilsyk S."/>
            <person name="Malc E."/>
            <person name="Mieczkowski P."/>
            <person name="Kruszewska J.S."/>
            <person name="Biernat P."/>
            <person name="Pawlowska J."/>
        </authorList>
    </citation>
    <scope>NUCLEOTIDE SEQUENCE</scope>
    <source>
        <strain evidence="1">WA0000051536</strain>
    </source>
</reference>
<gene>
    <name evidence="1" type="ORF">INT44_001065</name>
</gene>
<dbReference type="PANTHER" id="PTHR36183">
    <property type="entry name" value="BETA-GLUCURONIDASE"/>
    <property type="match status" value="1"/>
</dbReference>
<evidence type="ECO:0000313" key="1">
    <source>
        <dbReference type="EMBL" id="KAG2188312.1"/>
    </source>
</evidence>
<dbReference type="AlphaFoldDB" id="A0A8H7Q964"/>
<sequence length="207" mass="23407">MLFTPSKTYIKPWPGTSNISIAKDFYHLSGNLAADTEFTWGLNLSIVIITVEEAKVLMAMLKTFHHFSLSIIFCRGPGSLTVPPYGLKSSSRESLLLSTCGWGWRRWCKQVKCSTFVPLCHVLIIVGEVIGNSRKSTLQELSIDETNVSRYDIYEHGKLERIILVHNNLYLRSDSQRPVTTISFTTFTFQYADTSQTVHDTFSQSVS</sequence>